<dbReference type="Proteomes" id="UP001175211">
    <property type="component" value="Unassembled WGS sequence"/>
</dbReference>
<keyword evidence="3" id="KW-1185">Reference proteome</keyword>
<dbReference type="RefSeq" id="XP_060324794.1">
    <property type="nucleotide sequence ID" value="XM_060480386.1"/>
</dbReference>
<evidence type="ECO:0000313" key="3">
    <source>
        <dbReference type="Proteomes" id="UP001175211"/>
    </source>
</evidence>
<gene>
    <name evidence="2" type="ORF">EV420DRAFT_1752007</name>
</gene>
<name>A0AA39JJL0_ARMTA</name>
<dbReference type="AlphaFoldDB" id="A0AA39JJL0"/>
<feature type="region of interest" description="Disordered" evidence="1">
    <location>
        <begin position="233"/>
        <end position="252"/>
    </location>
</feature>
<proteinExistence type="predicted"/>
<dbReference type="EMBL" id="JAUEPS010000057">
    <property type="protein sequence ID" value="KAK0443669.1"/>
    <property type="molecule type" value="Genomic_DNA"/>
</dbReference>
<comment type="caution">
    <text evidence="2">The sequence shown here is derived from an EMBL/GenBank/DDBJ whole genome shotgun (WGS) entry which is preliminary data.</text>
</comment>
<organism evidence="2 3">
    <name type="scientific">Armillaria tabescens</name>
    <name type="common">Ringless honey mushroom</name>
    <name type="synonym">Agaricus tabescens</name>
    <dbReference type="NCBI Taxonomy" id="1929756"/>
    <lineage>
        <taxon>Eukaryota</taxon>
        <taxon>Fungi</taxon>
        <taxon>Dikarya</taxon>
        <taxon>Basidiomycota</taxon>
        <taxon>Agaricomycotina</taxon>
        <taxon>Agaricomycetes</taxon>
        <taxon>Agaricomycetidae</taxon>
        <taxon>Agaricales</taxon>
        <taxon>Marasmiineae</taxon>
        <taxon>Physalacriaceae</taxon>
        <taxon>Desarmillaria</taxon>
    </lineage>
</organism>
<sequence>MVTRTSHWKWIARVNPRVQEIDQYPLRFQPGSADTGFVRVEQSNQVPAGEKVLYANTVIVFSRDPSDNDIGGQLKDTGHDSAVLESELSGYKACSACSDIARIGNSQGRTTVNCHSVLKRLPRNSSILVPTKIILVSQLRIASDEAVSEVSAVKGFECIEGALKAQAVDVSVGREVHEHLPPFRLVSPSIVVAWICHEIVIRHKSLSSRILEPEYMRKGLVFSRAGGWKRKNGPDAMRVRSRKGNAEFQDPT</sequence>
<protein>
    <submittedName>
        <fullName evidence="2">Uncharacterized protein</fullName>
    </submittedName>
</protein>
<accession>A0AA39JJL0</accession>
<evidence type="ECO:0000313" key="2">
    <source>
        <dbReference type="EMBL" id="KAK0443669.1"/>
    </source>
</evidence>
<dbReference type="GeneID" id="85363934"/>
<evidence type="ECO:0000256" key="1">
    <source>
        <dbReference type="SAM" id="MobiDB-lite"/>
    </source>
</evidence>
<reference evidence="2" key="1">
    <citation type="submission" date="2023-06" db="EMBL/GenBank/DDBJ databases">
        <authorList>
            <consortium name="Lawrence Berkeley National Laboratory"/>
            <person name="Ahrendt S."/>
            <person name="Sahu N."/>
            <person name="Indic B."/>
            <person name="Wong-Bajracharya J."/>
            <person name="Merenyi Z."/>
            <person name="Ke H.-M."/>
            <person name="Monk M."/>
            <person name="Kocsube S."/>
            <person name="Drula E."/>
            <person name="Lipzen A."/>
            <person name="Balint B."/>
            <person name="Henrissat B."/>
            <person name="Andreopoulos B."/>
            <person name="Martin F.M."/>
            <person name="Harder C.B."/>
            <person name="Rigling D."/>
            <person name="Ford K.L."/>
            <person name="Foster G.D."/>
            <person name="Pangilinan J."/>
            <person name="Papanicolaou A."/>
            <person name="Barry K."/>
            <person name="LaButti K."/>
            <person name="Viragh M."/>
            <person name="Koriabine M."/>
            <person name="Yan M."/>
            <person name="Riley R."/>
            <person name="Champramary S."/>
            <person name="Plett K.L."/>
            <person name="Tsai I.J."/>
            <person name="Slot J."/>
            <person name="Sipos G."/>
            <person name="Plett J."/>
            <person name="Nagy L.G."/>
            <person name="Grigoriev I.V."/>
        </authorList>
    </citation>
    <scope>NUCLEOTIDE SEQUENCE</scope>
    <source>
        <strain evidence="2">CCBAS 213</strain>
    </source>
</reference>